<keyword evidence="8" id="KW-1185">Reference proteome</keyword>
<gene>
    <name evidence="7" type="primary">NTHL1</name>
</gene>
<dbReference type="Gene3D" id="1.10.340.30">
    <property type="entry name" value="Hypothetical protein, domain 2"/>
    <property type="match status" value="1"/>
</dbReference>
<dbReference type="Ensembl" id="ENSFCTT00005010895.1">
    <property type="protein sequence ID" value="ENSFCTP00005006760.1"/>
    <property type="gene ID" value="ENSFCTG00005004046.1"/>
</dbReference>
<dbReference type="GeneID" id="101083230"/>
<reference evidence="7" key="2">
    <citation type="submission" date="2025-08" db="UniProtKB">
        <authorList>
            <consortium name="Ensembl"/>
        </authorList>
    </citation>
    <scope>IDENTIFICATION</scope>
    <source>
        <strain evidence="7">breed Abyssinian</strain>
    </source>
</reference>
<evidence type="ECO:0000259" key="6">
    <source>
        <dbReference type="SMART" id="SM00478"/>
    </source>
</evidence>
<dbReference type="InterPro" id="IPR011257">
    <property type="entry name" value="DNA_glycosylase"/>
</dbReference>
<protein>
    <recommendedName>
        <fullName evidence="6">HhH-GPD domain-containing protein</fullName>
    </recommendedName>
</protein>
<evidence type="ECO:0000313" key="8">
    <source>
        <dbReference type="Proteomes" id="UP000823872"/>
    </source>
</evidence>
<dbReference type="RefSeq" id="XP_023102824.2">
    <property type="nucleotide sequence ID" value="XM_023247056.2"/>
</dbReference>
<dbReference type="Proteomes" id="UP000823872">
    <property type="component" value="Chromosome E3"/>
</dbReference>
<keyword evidence="1" id="KW-0227">DNA damage</keyword>
<proteinExistence type="predicted"/>
<dbReference type="InterPro" id="IPR004036">
    <property type="entry name" value="Endonuclease-III-like_CS2"/>
</dbReference>
<evidence type="ECO:0000256" key="1">
    <source>
        <dbReference type="ARBA" id="ARBA00022763"/>
    </source>
</evidence>
<keyword evidence="4" id="KW-0326">Glycosidase</keyword>
<feature type="region of interest" description="Disordered" evidence="5">
    <location>
        <begin position="1"/>
        <end position="182"/>
    </location>
</feature>
<dbReference type="SUPFAM" id="SSF48150">
    <property type="entry name" value="DNA-glycosylase"/>
    <property type="match status" value="1"/>
</dbReference>
<reference evidence="7 8" key="1">
    <citation type="submission" date="2021-02" db="EMBL/GenBank/DDBJ databases">
        <title>Safari Cat Assemblies.</title>
        <authorList>
            <person name="Bredemeyer K.R."/>
            <person name="Murphy W.J."/>
        </authorList>
    </citation>
    <scope>NUCLEOTIDE SEQUENCE [LARGE SCALE GENOMIC DNA]</scope>
</reference>
<name>A0ABI7W9R9_FELCA</name>
<dbReference type="InterPro" id="IPR003265">
    <property type="entry name" value="HhH-GPD_domain"/>
</dbReference>
<feature type="compositionally biased region" description="Pro residues" evidence="5">
    <location>
        <begin position="43"/>
        <end position="55"/>
    </location>
</feature>
<sequence>MGVGPHRGPGRRLRSGRREPLTPRRARRAPGSLARRRERTPGNRPPPQNGPPPEARPALPAAGGGRRRPPSLLGVVVPGRSVAEMRGRASRNVVTGAAGKCSPQDSSMNATGVRMVTRSRSRGPGAGPRGGGEKAAPLWRGEAAAEGRKSPSPSRHRRKTQKLNVAYDREEEDPKRPRVPSWEPRDWRQQLLNIRTMRSGKDAPVDWLGVEHCYDSDAPPKVRRYQVLLSLMLSSQTKDQVTAGAMQRLRARGLTVDSILQTDDSTLGTLIYPVGFWRSKVKYIKQTSAILQQRYGGDIPDSLAELVALPGVGPKMAHLAMAVAWGTVSGIGSCGARSTDCWWASASRLVCPSTHAARAASTGHCARPRGASEDHGASAPDAVLGSALRAFAGEPQPVCNKAWELFAVGV</sequence>
<dbReference type="PANTHER" id="PTHR43286:SF1">
    <property type="entry name" value="ENDONUCLEASE III-LIKE PROTEIN 1"/>
    <property type="match status" value="1"/>
</dbReference>
<dbReference type="Pfam" id="PF00730">
    <property type="entry name" value="HhH-GPD"/>
    <property type="match status" value="1"/>
</dbReference>
<accession>A0ABI7W9R9</accession>
<dbReference type="SMART" id="SM00478">
    <property type="entry name" value="ENDO3c"/>
    <property type="match status" value="1"/>
</dbReference>
<dbReference type="PANTHER" id="PTHR43286">
    <property type="entry name" value="ENDONUCLEASE III-LIKE PROTEIN 1"/>
    <property type="match status" value="1"/>
</dbReference>
<dbReference type="PROSITE" id="PS01155">
    <property type="entry name" value="ENDONUCLEASE_III_2"/>
    <property type="match status" value="1"/>
</dbReference>
<keyword evidence="3" id="KW-0234">DNA repair</keyword>
<evidence type="ECO:0000256" key="4">
    <source>
        <dbReference type="ARBA" id="ARBA00023295"/>
    </source>
</evidence>
<reference evidence="7" key="3">
    <citation type="submission" date="2025-09" db="UniProtKB">
        <authorList>
            <consortium name="Ensembl"/>
        </authorList>
    </citation>
    <scope>IDENTIFICATION</scope>
    <source>
        <strain evidence="7">breed Abyssinian</strain>
    </source>
</reference>
<organism evidence="7 8">
    <name type="scientific">Felis catus</name>
    <name type="common">Cat</name>
    <name type="synonym">Felis silvestris catus</name>
    <dbReference type="NCBI Taxonomy" id="9685"/>
    <lineage>
        <taxon>Eukaryota</taxon>
        <taxon>Metazoa</taxon>
        <taxon>Chordata</taxon>
        <taxon>Craniata</taxon>
        <taxon>Vertebrata</taxon>
        <taxon>Euteleostomi</taxon>
        <taxon>Mammalia</taxon>
        <taxon>Eutheria</taxon>
        <taxon>Laurasiatheria</taxon>
        <taxon>Carnivora</taxon>
        <taxon>Feliformia</taxon>
        <taxon>Felidae</taxon>
        <taxon>Felinae</taxon>
        <taxon>Felis</taxon>
    </lineage>
</organism>
<feature type="compositionally biased region" description="Basic residues" evidence="5">
    <location>
        <begin position="24"/>
        <end position="38"/>
    </location>
</feature>
<evidence type="ECO:0000256" key="2">
    <source>
        <dbReference type="ARBA" id="ARBA00022801"/>
    </source>
</evidence>
<evidence type="ECO:0000313" key="7">
    <source>
        <dbReference type="Ensembl" id="ENSFCTP00005006760.1"/>
    </source>
</evidence>
<feature type="domain" description="HhH-GPD" evidence="6">
    <location>
        <begin position="233"/>
        <end position="378"/>
    </location>
</feature>
<dbReference type="CDD" id="cd00056">
    <property type="entry name" value="ENDO3c"/>
    <property type="match status" value="1"/>
</dbReference>
<evidence type="ECO:0000256" key="3">
    <source>
        <dbReference type="ARBA" id="ARBA00023204"/>
    </source>
</evidence>
<keyword evidence="2" id="KW-0378">Hydrolase</keyword>
<dbReference type="GeneTree" id="ENSGT00510000047513"/>
<evidence type="ECO:0000256" key="5">
    <source>
        <dbReference type="SAM" id="MobiDB-lite"/>
    </source>
</evidence>